<evidence type="ECO:0000256" key="2">
    <source>
        <dbReference type="ARBA" id="ARBA00022598"/>
    </source>
</evidence>
<comment type="similarity">
    <text evidence="1">Belongs to the ATP-dependent AMP-binding enzyme family.</text>
</comment>
<proteinExistence type="inferred from homology"/>
<reference evidence="7" key="1">
    <citation type="submission" date="2023-03" db="EMBL/GenBank/DDBJ databases">
        <title>Mating type loci evolution in Malassezia.</title>
        <authorList>
            <person name="Coelho M.A."/>
        </authorList>
    </citation>
    <scope>NUCLEOTIDE SEQUENCE</scope>
    <source>
        <strain evidence="7">CBS 11721</strain>
    </source>
</reference>
<dbReference type="SUPFAM" id="SSF56801">
    <property type="entry name" value="Acetyl-CoA synthetase-like"/>
    <property type="match status" value="1"/>
</dbReference>
<dbReference type="GO" id="GO:0006631">
    <property type="term" value="P:fatty acid metabolic process"/>
    <property type="evidence" value="ECO:0007669"/>
    <property type="project" value="TreeGrafter"/>
</dbReference>
<dbReference type="InterPro" id="IPR045310">
    <property type="entry name" value="Pcs60-like"/>
</dbReference>
<evidence type="ECO:0000259" key="5">
    <source>
        <dbReference type="Pfam" id="PF00501"/>
    </source>
</evidence>
<dbReference type="InterPro" id="IPR025110">
    <property type="entry name" value="AMP-bd_C"/>
</dbReference>
<dbReference type="PROSITE" id="PS00455">
    <property type="entry name" value="AMP_BINDING"/>
    <property type="match status" value="1"/>
</dbReference>
<gene>
    <name evidence="7" type="ORF">MCUN1_003224</name>
</gene>
<dbReference type="PANTHER" id="PTHR43201">
    <property type="entry name" value="ACYL-COA SYNTHETASE"/>
    <property type="match status" value="1"/>
</dbReference>
<dbReference type="InterPro" id="IPR020845">
    <property type="entry name" value="AMP-binding_CS"/>
</dbReference>
<dbReference type="Gene3D" id="3.30.300.30">
    <property type="match status" value="1"/>
</dbReference>
<evidence type="ECO:0000256" key="4">
    <source>
        <dbReference type="ARBA" id="ARBA00022840"/>
    </source>
</evidence>
<feature type="domain" description="AMP-dependent synthetase/ligase" evidence="5">
    <location>
        <begin position="26"/>
        <end position="369"/>
    </location>
</feature>
<keyword evidence="3" id="KW-0547">Nucleotide-binding</keyword>
<sequence length="518" mass="55026">MSTLDQAIFTHSAESLALAVPPSAIEHKYTYGDLQTQVKAVQAQIASRGIARGGVVSSSLVNSPEFVAVFLATAAEGLIAAPLNPAYKESEAHFYLEDTQTKLLVLPNGALEGKAGEGASAAARAAKSLGISIAEVVVDNGKITLVADGAPLPAGEVHHASEDDTALVLHTSGTTGRPKAVPLTHRNLLTSMINIRDSYKLSESDRTFLVMPLFHVHGLLCGLLASLLAGGSVVLPTRFSATTFWDDFVATGANWYTAVPTIHQILLTVDVPSPLPNIRFIRSCSSSLSPSTLAAIEDAFKAPVLEAYAMTEAAHQMTTNPLPPATHKPGTVGFGHGVEVRILNERGEELPVGVAGEVCVRGSNVTKGYVNNEKANRESFFRAEFGHPAEVDGFLRTGDEGKKDEDGYLQLTGRIKELINRSGEKISPLEVDAALLAIPSVQEAVSFSIPHEMYGEVVGAAVVLKSGSTDDQSSLQKALGEKLIKFKIPERIWIVDAIPKTATGKIQRRIVAAEFVGK</sequence>
<dbReference type="Gene3D" id="3.40.50.12780">
    <property type="entry name" value="N-terminal domain of ligase-like"/>
    <property type="match status" value="1"/>
</dbReference>
<dbReference type="GO" id="GO:0005524">
    <property type="term" value="F:ATP binding"/>
    <property type="evidence" value="ECO:0007669"/>
    <property type="project" value="UniProtKB-KW"/>
</dbReference>
<dbReference type="EC" id="6.2.1.8" evidence="7"/>
<dbReference type="Proteomes" id="UP001219933">
    <property type="component" value="Chromosome 4"/>
</dbReference>
<keyword evidence="2 7" id="KW-0436">Ligase</keyword>
<organism evidence="7 8">
    <name type="scientific">Malassezia cuniculi</name>
    <dbReference type="NCBI Taxonomy" id="948313"/>
    <lineage>
        <taxon>Eukaryota</taxon>
        <taxon>Fungi</taxon>
        <taxon>Dikarya</taxon>
        <taxon>Basidiomycota</taxon>
        <taxon>Ustilaginomycotina</taxon>
        <taxon>Malasseziomycetes</taxon>
        <taxon>Malasseziales</taxon>
        <taxon>Malasseziaceae</taxon>
        <taxon>Malassezia</taxon>
    </lineage>
</organism>
<dbReference type="PANTHER" id="PTHR43201:SF5">
    <property type="entry name" value="MEDIUM-CHAIN ACYL-COA LIGASE ACSF2, MITOCHONDRIAL"/>
    <property type="match status" value="1"/>
</dbReference>
<evidence type="ECO:0000313" key="7">
    <source>
        <dbReference type="EMBL" id="WFD36345.1"/>
    </source>
</evidence>
<evidence type="ECO:0000256" key="1">
    <source>
        <dbReference type="ARBA" id="ARBA00006432"/>
    </source>
</evidence>
<dbReference type="AlphaFoldDB" id="A0AAF0J7R1"/>
<evidence type="ECO:0000256" key="3">
    <source>
        <dbReference type="ARBA" id="ARBA00022741"/>
    </source>
</evidence>
<dbReference type="InterPro" id="IPR042099">
    <property type="entry name" value="ANL_N_sf"/>
</dbReference>
<dbReference type="CDD" id="cd05926">
    <property type="entry name" value="FACL_fum10p_like"/>
    <property type="match status" value="1"/>
</dbReference>
<keyword evidence="8" id="KW-1185">Reference proteome</keyword>
<protein>
    <submittedName>
        <fullName evidence="7">Oxalate--CoA ligase</fullName>
        <ecNumber evidence="7">6.2.1.8</ecNumber>
    </submittedName>
</protein>
<accession>A0AAF0J7R1</accession>
<name>A0AAF0J7R1_9BASI</name>
<dbReference type="InterPro" id="IPR045851">
    <property type="entry name" value="AMP-bd_C_sf"/>
</dbReference>
<evidence type="ECO:0000313" key="8">
    <source>
        <dbReference type="Proteomes" id="UP001219933"/>
    </source>
</evidence>
<dbReference type="EMBL" id="CP119880">
    <property type="protein sequence ID" value="WFD36345.1"/>
    <property type="molecule type" value="Genomic_DNA"/>
</dbReference>
<dbReference type="Pfam" id="PF13193">
    <property type="entry name" value="AMP-binding_C"/>
    <property type="match status" value="1"/>
</dbReference>
<dbReference type="InterPro" id="IPR000873">
    <property type="entry name" value="AMP-dep_synth/lig_dom"/>
</dbReference>
<dbReference type="GO" id="GO:0031956">
    <property type="term" value="F:medium-chain fatty acid-CoA ligase activity"/>
    <property type="evidence" value="ECO:0007669"/>
    <property type="project" value="TreeGrafter"/>
</dbReference>
<dbReference type="GO" id="GO:0050203">
    <property type="term" value="F:oxalate-CoA ligase activity"/>
    <property type="evidence" value="ECO:0007669"/>
    <property type="project" value="UniProtKB-EC"/>
</dbReference>
<dbReference type="Pfam" id="PF00501">
    <property type="entry name" value="AMP-binding"/>
    <property type="match status" value="1"/>
</dbReference>
<feature type="domain" description="AMP-binding enzyme C-terminal" evidence="6">
    <location>
        <begin position="430"/>
        <end position="505"/>
    </location>
</feature>
<evidence type="ECO:0000259" key="6">
    <source>
        <dbReference type="Pfam" id="PF13193"/>
    </source>
</evidence>
<keyword evidence="4" id="KW-0067">ATP-binding</keyword>